<sequence length="118" mass="13268">MRDVLYYSLMLLLGFAWYRFGQNLLRKGNRDENGELTKGIVGPVGFLMAGGIACYLFFGVLRALVRAEVPCIGKGCAGQLYTLAANPGEFWANVLFMVWMVLALGYALYVTLRIWFRV</sequence>
<feature type="transmembrane region" description="Helical" evidence="1">
    <location>
        <begin position="6"/>
        <end position="25"/>
    </location>
</feature>
<accession>A0A3S0Z7G0</accession>
<feature type="transmembrane region" description="Helical" evidence="1">
    <location>
        <begin position="90"/>
        <end position="112"/>
    </location>
</feature>
<reference evidence="2 3" key="1">
    <citation type="submission" date="2018-12" db="EMBL/GenBank/DDBJ databases">
        <title>The genome sequences of Variovorax guangxiensis DSM 27352.</title>
        <authorList>
            <person name="Gao J."/>
            <person name="Sun J."/>
        </authorList>
    </citation>
    <scope>NUCLEOTIDE SEQUENCE [LARGE SCALE GENOMIC DNA]</scope>
    <source>
        <strain evidence="2 3">DSM 27352</strain>
    </source>
</reference>
<organism evidence="2 3">
    <name type="scientific">Variovorax guangxiensis</name>
    <dbReference type="NCBI Taxonomy" id="1775474"/>
    <lineage>
        <taxon>Bacteria</taxon>
        <taxon>Pseudomonadati</taxon>
        <taxon>Pseudomonadota</taxon>
        <taxon>Betaproteobacteria</taxon>
        <taxon>Burkholderiales</taxon>
        <taxon>Comamonadaceae</taxon>
        <taxon>Variovorax</taxon>
    </lineage>
</organism>
<dbReference type="EMBL" id="RXFT01000012">
    <property type="protein sequence ID" value="RUR70348.1"/>
    <property type="molecule type" value="Genomic_DNA"/>
</dbReference>
<name>A0A3S0Z7G0_9BURK</name>
<dbReference type="RefSeq" id="WP_126024462.1">
    <property type="nucleotide sequence ID" value="NZ_RXFT01000012.1"/>
</dbReference>
<evidence type="ECO:0000313" key="2">
    <source>
        <dbReference type="EMBL" id="RUR70348.1"/>
    </source>
</evidence>
<dbReference type="Proteomes" id="UP000281118">
    <property type="component" value="Unassembled WGS sequence"/>
</dbReference>
<keyword evidence="1" id="KW-0472">Membrane</keyword>
<evidence type="ECO:0000256" key="1">
    <source>
        <dbReference type="SAM" id="Phobius"/>
    </source>
</evidence>
<feature type="transmembrane region" description="Helical" evidence="1">
    <location>
        <begin position="37"/>
        <end position="58"/>
    </location>
</feature>
<keyword evidence="1" id="KW-1133">Transmembrane helix</keyword>
<dbReference type="OrthoDB" id="8812411at2"/>
<proteinExistence type="predicted"/>
<keyword evidence="1" id="KW-0812">Transmembrane</keyword>
<protein>
    <submittedName>
        <fullName evidence="2">Uncharacterized protein</fullName>
    </submittedName>
</protein>
<gene>
    <name evidence="2" type="ORF">EJP67_25160</name>
</gene>
<comment type="caution">
    <text evidence="2">The sequence shown here is derived from an EMBL/GenBank/DDBJ whole genome shotgun (WGS) entry which is preliminary data.</text>
</comment>
<evidence type="ECO:0000313" key="3">
    <source>
        <dbReference type="Proteomes" id="UP000281118"/>
    </source>
</evidence>
<dbReference type="AlphaFoldDB" id="A0A3S0Z7G0"/>